<feature type="region of interest" description="Disordered" evidence="5">
    <location>
        <begin position="333"/>
        <end position="420"/>
    </location>
</feature>
<feature type="compositionally biased region" description="Basic and acidic residues" evidence="5">
    <location>
        <begin position="220"/>
        <end position="242"/>
    </location>
</feature>
<evidence type="ECO:0000256" key="1">
    <source>
        <dbReference type="ARBA" id="ARBA00022723"/>
    </source>
</evidence>
<feature type="region of interest" description="Disordered" evidence="5">
    <location>
        <begin position="210"/>
        <end position="280"/>
    </location>
</feature>
<feature type="compositionally biased region" description="Polar residues" evidence="5">
    <location>
        <begin position="911"/>
        <end position="952"/>
    </location>
</feature>
<dbReference type="Gene3D" id="4.10.720.10">
    <property type="entry name" value="Smad anchor for receptor activation, Smad-binding domain"/>
    <property type="match status" value="1"/>
</dbReference>
<dbReference type="EMBL" id="CAJHNH020000780">
    <property type="protein sequence ID" value="CAG5119835.1"/>
    <property type="molecule type" value="Genomic_DNA"/>
</dbReference>
<feature type="domain" description="FYVE-type" evidence="6">
    <location>
        <begin position="770"/>
        <end position="829"/>
    </location>
</feature>
<dbReference type="GO" id="GO:0016197">
    <property type="term" value="P:endosomal transport"/>
    <property type="evidence" value="ECO:0007669"/>
    <property type="project" value="TreeGrafter"/>
</dbReference>
<dbReference type="PANTHER" id="PTHR46319:SF3">
    <property type="entry name" value="ZINC FINGER FYVE DOMAIN-CONTAINING PROTEIN"/>
    <property type="match status" value="1"/>
</dbReference>
<dbReference type="Gene3D" id="3.30.40.10">
    <property type="entry name" value="Zinc/RING finger domain, C3HC4 (zinc finger)"/>
    <property type="match status" value="1"/>
</dbReference>
<protein>
    <recommendedName>
        <fullName evidence="6">FYVE-type domain-containing protein</fullName>
    </recommendedName>
</protein>
<dbReference type="CDD" id="cd15729">
    <property type="entry name" value="FYVE_endofin"/>
    <property type="match status" value="1"/>
</dbReference>
<evidence type="ECO:0000256" key="3">
    <source>
        <dbReference type="ARBA" id="ARBA00022833"/>
    </source>
</evidence>
<feature type="region of interest" description="Disordered" evidence="5">
    <location>
        <begin position="513"/>
        <end position="533"/>
    </location>
</feature>
<dbReference type="AlphaFoldDB" id="A0A8S3YW09"/>
<dbReference type="PROSITE" id="PS50178">
    <property type="entry name" value="ZF_FYVE"/>
    <property type="match status" value="1"/>
</dbReference>
<dbReference type="InterPro" id="IPR037145">
    <property type="entry name" value="SARA_Smad-bd_sf"/>
</dbReference>
<dbReference type="SMART" id="SM00064">
    <property type="entry name" value="FYVE"/>
    <property type="match status" value="1"/>
</dbReference>
<feature type="compositionally biased region" description="Basic and acidic residues" evidence="5">
    <location>
        <begin position="667"/>
        <end position="696"/>
    </location>
</feature>
<dbReference type="SMART" id="SM01422">
    <property type="entry name" value="SARA"/>
    <property type="match status" value="1"/>
</dbReference>
<feature type="compositionally biased region" description="Polar residues" evidence="5">
    <location>
        <begin position="359"/>
        <end position="401"/>
    </location>
</feature>
<dbReference type="InterPro" id="IPR024608">
    <property type="entry name" value="SARA-like_SBD"/>
</dbReference>
<dbReference type="InterPro" id="IPR013083">
    <property type="entry name" value="Znf_RING/FYVE/PHD"/>
</dbReference>
<feature type="region of interest" description="Disordered" evidence="5">
    <location>
        <begin position="878"/>
        <end position="959"/>
    </location>
</feature>
<dbReference type="Proteomes" id="UP000678393">
    <property type="component" value="Unassembled WGS sequence"/>
</dbReference>
<dbReference type="InterPro" id="IPR017455">
    <property type="entry name" value="Znf_FYVE-rel"/>
</dbReference>
<dbReference type="PANTHER" id="PTHR46319">
    <property type="entry name" value="ZINC FINGER FYVE DOMAIN-CONTAINING PROTEIN"/>
    <property type="match status" value="1"/>
</dbReference>
<dbReference type="Pfam" id="PF01363">
    <property type="entry name" value="FYVE"/>
    <property type="match status" value="1"/>
</dbReference>
<proteinExistence type="predicted"/>
<name>A0A8S3YW09_9EUPU</name>
<comment type="caution">
    <text evidence="7">The sequence shown here is derived from an EMBL/GenBank/DDBJ whole genome shotgun (WGS) entry which is preliminary data.</text>
</comment>
<keyword evidence="8" id="KW-1185">Reference proteome</keyword>
<dbReference type="OrthoDB" id="5872154at2759"/>
<feature type="compositionally biased region" description="Polar residues" evidence="5">
    <location>
        <begin position="588"/>
        <end position="598"/>
    </location>
</feature>
<evidence type="ECO:0000313" key="7">
    <source>
        <dbReference type="EMBL" id="CAG5119835.1"/>
    </source>
</evidence>
<dbReference type="SUPFAM" id="SSF57903">
    <property type="entry name" value="FYVE/PHD zinc finger"/>
    <property type="match status" value="1"/>
</dbReference>
<feature type="region of interest" description="Disordered" evidence="5">
    <location>
        <begin position="655"/>
        <end position="696"/>
    </location>
</feature>
<dbReference type="Pfam" id="PF11409">
    <property type="entry name" value="SARA"/>
    <property type="match status" value="1"/>
</dbReference>
<dbReference type="GO" id="GO:0031901">
    <property type="term" value="C:early endosome membrane"/>
    <property type="evidence" value="ECO:0007669"/>
    <property type="project" value="TreeGrafter"/>
</dbReference>
<evidence type="ECO:0000256" key="2">
    <source>
        <dbReference type="ARBA" id="ARBA00022771"/>
    </source>
</evidence>
<keyword evidence="2 4" id="KW-0863">Zinc-finger</keyword>
<feature type="compositionally biased region" description="Polar residues" evidence="5">
    <location>
        <begin position="733"/>
        <end position="744"/>
    </location>
</feature>
<evidence type="ECO:0000313" key="8">
    <source>
        <dbReference type="Proteomes" id="UP000678393"/>
    </source>
</evidence>
<gene>
    <name evidence="7" type="ORF">CUNI_LOCUS5393</name>
</gene>
<evidence type="ECO:0000256" key="5">
    <source>
        <dbReference type="SAM" id="MobiDB-lite"/>
    </source>
</evidence>
<feature type="non-terminal residue" evidence="7">
    <location>
        <position position="1068"/>
    </location>
</feature>
<feature type="region of interest" description="Disordered" evidence="5">
    <location>
        <begin position="712"/>
        <end position="746"/>
    </location>
</feature>
<dbReference type="InterPro" id="IPR000306">
    <property type="entry name" value="Znf_FYVE"/>
</dbReference>
<feature type="compositionally biased region" description="Polar residues" evidence="5">
    <location>
        <begin position="513"/>
        <end position="525"/>
    </location>
</feature>
<sequence length="1068" mass="117437">MDFVDLDKVLDEFEEEEKQALSIIPGQELRPSGYLEFLEKHQEQEWALINPSRLSSTSGYTLERRSAREPANVSYDDPYDSLPTYKFGCVTGEQLSSVPYKRYASLPEGKQRRNQSAIVTSLTRISVHDEDVSTVYTTPTKVQERKGIANCSERKGTIAYHPIEVQTDALSPASEKELMLSPFPKSDILVDGHEDTSVLDEQVCYSEIEENQSPAQSSAHKPDEEIKQSARVSTHTEDDNHRLQPATRDVDTILNSTSLFDPRSPVVSAGETSTGDPQPEQIVCFNDLADEDFDNEEINMYLNQLQGQRITNVNASEISAPTRSVDLESVTAGESYGGYSNEKHSHDTGDSISHEEFNTRNTSQAEPGNRSASVFESNYRNTSHIHTNNSGNIYTEPSNGRPSDVNPDGQNISDIEPSTHLDGASQSLYTSLIIGKLEIESILDDINKTEPVNNNIRDSLALERLENENVNVETTSCVSEQVFCGRMEIENILDEVILKQQGMLEHDISGGQISQRLDSNSSHLKSNIDHGSDDVEDKACEAALTASDSDSSSPVRSFGQNYQMGSSVQIIGAGARPKDLSSLKKNRPNASSALSKGSSEVPAEVKPKGTTEKEENTFRKQIVDQYPDSSVQFHQSADGEHFNTLLVDQENLELAESRSDNSNQVEPVEKPVLHDFSEPQSSDRQDSDESVEADGHDASQAAGALNMKRPTSLHLSSQSEAAEGHEEGGHTVSVDTTEQTNQRTAETKSVIHAADLQDSLGLVAPFWIPDTDALTCMICQTKFTIWKRRHHCRACGKVLCAVCCNQKAVLPYMDNKEARVCVECHIQLNLVPGSGTSPCYPNPNNPFEYCSKVPPNQQVSSHANPPVVMVPAGVLRSSGGQKRFGEPKQVMFSDGVRPGGDLAKLDEPQQAGRSSETSRAAKPSQQQQGEPSVSSSQAQKLKSDGLSRNQSLIPGEGLPPLLVQKDTEFVETDTPVNETDTVDFKSEEGPLVMFTLNRNLSVGVKIINLDCCLNRTCWCFVTLGMDTVGENEIVVLLELTEEELASPSPRPPRDMFLHLQALYEEALK</sequence>
<feature type="compositionally biased region" description="Basic and acidic residues" evidence="5">
    <location>
        <begin position="341"/>
        <end position="358"/>
    </location>
</feature>
<evidence type="ECO:0000256" key="4">
    <source>
        <dbReference type="PROSITE-ProRule" id="PRU00091"/>
    </source>
</evidence>
<evidence type="ECO:0000259" key="6">
    <source>
        <dbReference type="PROSITE" id="PS50178"/>
    </source>
</evidence>
<dbReference type="GO" id="GO:0008270">
    <property type="term" value="F:zinc ion binding"/>
    <property type="evidence" value="ECO:0007669"/>
    <property type="project" value="UniProtKB-KW"/>
</dbReference>
<keyword evidence="1" id="KW-0479">Metal-binding</keyword>
<feature type="region of interest" description="Disordered" evidence="5">
    <location>
        <begin position="576"/>
        <end position="620"/>
    </location>
</feature>
<keyword evidence="3" id="KW-0862">Zinc</keyword>
<organism evidence="7 8">
    <name type="scientific">Candidula unifasciata</name>
    <dbReference type="NCBI Taxonomy" id="100452"/>
    <lineage>
        <taxon>Eukaryota</taxon>
        <taxon>Metazoa</taxon>
        <taxon>Spiralia</taxon>
        <taxon>Lophotrochozoa</taxon>
        <taxon>Mollusca</taxon>
        <taxon>Gastropoda</taxon>
        <taxon>Heterobranchia</taxon>
        <taxon>Euthyneura</taxon>
        <taxon>Panpulmonata</taxon>
        <taxon>Eupulmonata</taxon>
        <taxon>Stylommatophora</taxon>
        <taxon>Helicina</taxon>
        <taxon>Helicoidea</taxon>
        <taxon>Geomitridae</taxon>
        <taxon>Candidula</taxon>
    </lineage>
</organism>
<feature type="compositionally biased region" description="Basic and acidic residues" evidence="5">
    <location>
        <begin position="603"/>
        <end position="620"/>
    </location>
</feature>
<reference evidence="7" key="1">
    <citation type="submission" date="2021-04" db="EMBL/GenBank/DDBJ databases">
        <authorList>
            <consortium name="Molecular Ecology Group"/>
        </authorList>
    </citation>
    <scope>NUCLEOTIDE SEQUENCE</scope>
</reference>
<accession>A0A8S3YW09</accession>
<dbReference type="FunFam" id="3.30.40.10:FF:000084">
    <property type="entry name" value="Zinc finger, FYVE domain-containing 9b"/>
    <property type="match status" value="1"/>
</dbReference>
<dbReference type="InterPro" id="IPR011011">
    <property type="entry name" value="Znf_FYVE_PHD"/>
</dbReference>